<evidence type="ECO:0000256" key="8">
    <source>
        <dbReference type="ARBA" id="ARBA00022741"/>
    </source>
</evidence>
<proteinExistence type="predicted"/>
<dbReference type="InterPro" id="IPR000014">
    <property type="entry name" value="PAS"/>
</dbReference>
<dbReference type="SUPFAM" id="SSF47384">
    <property type="entry name" value="Homodimeric domain of signal transducing histidine kinase"/>
    <property type="match status" value="1"/>
</dbReference>
<dbReference type="STRING" id="155974.SAMN04487818_110221"/>
<dbReference type="SMART" id="SM00387">
    <property type="entry name" value="HATPase_c"/>
    <property type="match status" value="1"/>
</dbReference>
<keyword evidence="9" id="KW-0418">Kinase</keyword>
<dbReference type="GO" id="GO:0007234">
    <property type="term" value="P:osmosensory signaling via phosphorelay pathway"/>
    <property type="evidence" value="ECO:0007669"/>
    <property type="project" value="TreeGrafter"/>
</dbReference>
<protein>
    <recommendedName>
        <fullName evidence="14">Sensor-like histidine kinase SenX3</fullName>
        <ecNumber evidence="3">2.7.13.3</ecNumber>
    </recommendedName>
</protein>
<dbReference type="RefSeq" id="WP_092783071.1">
    <property type="nucleotide sequence ID" value="NZ_FOGI01000010.1"/>
</dbReference>
<feature type="transmembrane region" description="Helical" evidence="15">
    <location>
        <begin position="277"/>
        <end position="296"/>
    </location>
</feature>
<dbReference type="GO" id="GO:0000155">
    <property type="term" value="F:phosphorelay sensor kinase activity"/>
    <property type="evidence" value="ECO:0007669"/>
    <property type="project" value="InterPro"/>
</dbReference>
<dbReference type="InterPro" id="IPR004358">
    <property type="entry name" value="Sig_transdc_His_kin-like_C"/>
</dbReference>
<keyword evidence="8" id="KW-0547">Nucleotide-binding</keyword>
<dbReference type="InterPro" id="IPR003661">
    <property type="entry name" value="HisK_dim/P_dom"/>
</dbReference>
<feature type="domain" description="Histidine kinase" evidence="16">
    <location>
        <begin position="452"/>
        <end position="673"/>
    </location>
</feature>
<dbReference type="PROSITE" id="PS50112">
    <property type="entry name" value="PAS"/>
    <property type="match status" value="1"/>
</dbReference>
<dbReference type="PANTHER" id="PTHR42878">
    <property type="entry name" value="TWO-COMPONENT HISTIDINE KINASE"/>
    <property type="match status" value="1"/>
</dbReference>
<dbReference type="EMBL" id="FOGI01000010">
    <property type="protein sequence ID" value="SES33462.1"/>
    <property type="molecule type" value="Genomic_DNA"/>
</dbReference>
<evidence type="ECO:0000256" key="1">
    <source>
        <dbReference type="ARBA" id="ARBA00000085"/>
    </source>
</evidence>
<dbReference type="Gene3D" id="3.30.565.10">
    <property type="entry name" value="Histidine kinase-like ATPase, C-terminal domain"/>
    <property type="match status" value="1"/>
</dbReference>
<dbReference type="InterPro" id="IPR036097">
    <property type="entry name" value="HisK_dim/P_sf"/>
</dbReference>
<dbReference type="SMART" id="SM00388">
    <property type="entry name" value="HisKA"/>
    <property type="match status" value="1"/>
</dbReference>
<evidence type="ECO:0000313" key="19">
    <source>
        <dbReference type="Proteomes" id="UP000199051"/>
    </source>
</evidence>
<dbReference type="GO" id="GO:0030295">
    <property type="term" value="F:protein kinase activator activity"/>
    <property type="evidence" value="ECO:0007669"/>
    <property type="project" value="TreeGrafter"/>
</dbReference>
<keyword evidence="10" id="KW-0067">ATP-binding</keyword>
<dbReference type="CDD" id="cd00082">
    <property type="entry name" value="HisKA"/>
    <property type="match status" value="1"/>
</dbReference>
<evidence type="ECO:0000256" key="2">
    <source>
        <dbReference type="ARBA" id="ARBA00004651"/>
    </source>
</evidence>
<evidence type="ECO:0000259" key="16">
    <source>
        <dbReference type="PROSITE" id="PS50109"/>
    </source>
</evidence>
<dbReference type="PANTHER" id="PTHR42878:SF7">
    <property type="entry name" value="SENSOR HISTIDINE KINASE GLRK"/>
    <property type="match status" value="1"/>
</dbReference>
<dbReference type="InterPro" id="IPR003594">
    <property type="entry name" value="HATPase_dom"/>
</dbReference>
<feature type="domain" description="PAS" evidence="17">
    <location>
        <begin position="318"/>
        <end position="354"/>
    </location>
</feature>
<keyword evidence="11 15" id="KW-1133">Transmembrane helix</keyword>
<evidence type="ECO:0000256" key="3">
    <source>
        <dbReference type="ARBA" id="ARBA00012438"/>
    </source>
</evidence>
<evidence type="ECO:0000256" key="12">
    <source>
        <dbReference type="ARBA" id="ARBA00023012"/>
    </source>
</evidence>
<dbReference type="GO" id="GO:0000156">
    <property type="term" value="F:phosphorelay response regulator activity"/>
    <property type="evidence" value="ECO:0007669"/>
    <property type="project" value="TreeGrafter"/>
</dbReference>
<dbReference type="EC" id="2.7.13.3" evidence="3"/>
<evidence type="ECO:0000313" key="18">
    <source>
        <dbReference type="EMBL" id="SES33462.1"/>
    </source>
</evidence>
<keyword evidence="12" id="KW-0902">Two-component regulatory system</keyword>
<accession>A0A1H9WHN6</accession>
<evidence type="ECO:0000256" key="15">
    <source>
        <dbReference type="SAM" id="Phobius"/>
    </source>
</evidence>
<evidence type="ECO:0000256" key="4">
    <source>
        <dbReference type="ARBA" id="ARBA00022475"/>
    </source>
</evidence>
<keyword evidence="5" id="KW-0597">Phosphoprotein</keyword>
<evidence type="ECO:0000256" key="10">
    <source>
        <dbReference type="ARBA" id="ARBA00022840"/>
    </source>
</evidence>
<dbReference type="PRINTS" id="PR00344">
    <property type="entry name" value="BCTRLSENSOR"/>
</dbReference>
<comment type="catalytic activity">
    <reaction evidence="1">
        <text>ATP + protein L-histidine = ADP + protein N-phospho-L-histidine.</text>
        <dbReference type="EC" id="2.7.13.3"/>
    </reaction>
</comment>
<feature type="transmembrane region" description="Helical" evidence="15">
    <location>
        <begin position="199"/>
        <end position="219"/>
    </location>
</feature>
<dbReference type="GO" id="GO:0005524">
    <property type="term" value="F:ATP binding"/>
    <property type="evidence" value="ECO:0007669"/>
    <property type="project" value="UniProtKB-KW"/>
</dbReference>
<dbReference type="GO" id="GO:0005886">
    <property type="term" value="C:plasma membrane"/>
    <property type="evidence" value="ECO:0007669"/>
    <property type="project" value="UniProtKB-SubCell"/>
</dbReference>
<reference evidence="19" key="1">
    <citation type="submission" date="2016-10" db="EMBL/GenBank/DDBJ databases">
        <authorList>
            <person name="Varghese N."/>
            <person name="Submissions S."/>
        </authorList>
    </citation>
    <scope>NUCLEOTIDE SEQUENCE [LARGE SCALE GENOMIC DNA]</scope>
    <source>
        <strain evidence="19">DSM 44260</strain>
    </source>
</reference>
<dbReference type="InterPro" id="IPR013656">
    <property type="entry name" value="PAS_4"/>
</dbReference>
<dbReference type="InterPro" id="IPR035965">
    <property type="entry name" value="PAS-like_dom_sf"/>
</dbReference>
<dbReference type="SUPFAM" id="SSF55874">
    <property type="entry name" value="ATPase domain of HSP90 chaperone/DNA topoisomerase II/histidine kinase"/>
    <property type="match status" value="1"/>
</dbReference>
<keyword evidence="19" id="KW-1185">Reference proteome</keyword>
<dbReference type="Pfam" id="PF05231">
    <property type="entry name" value="MASE1"/>
    <property type="match status" value="1"/>
</dbReference>
<dbReference type="FunFam" id="3.30.565.10:FF:000006">
    <property type="entry name" value="Sensor histidine kinase WalK"/>
    <property type="match status" value="1"/>
</dbReference>
<dbReference type="Proteomes" id="UP000199051">
    <property type="component" value="Unassembled WGS sequence"/>
</dbReference>
<dbReference type="InterPro" id="IPR005467">
    <property type="entry name" value="His_kinase_dom"/>
</dbReference>
<evidence type="ECO:0000256" key="5">
    <source>
        <dbReference type="ARBA" id="ARBA00022553"/>
    </source>
</evidence>
<feature type="transmembrane region" description="Helical" evidence="15">
    <location>
        <begin position="122"/>
        <end position="144"/>
    </location>
</feature>
<dbReference type="Pfam" id="PF08448">
    <property type="entry name" value="PAS_4"/>
    <property type="match status" value="1"/>
</dbReference>
<dbReference type="InterPro" id="IPR036890">
    <property type="entry name" value="HATPase_C_sf"/>
</dbReference>
<dbReference type="InterPro" id="IPR007895">
    <property type="entry name" value="MASE1"/>
</dbReference>
<organism evidence="18 19">
    <name type="scientific">Actinokineospora terrae</name>
    <dbReference type="NCBI Taxonomy" id="155974"/>
    <lineage>
        <taxon>Bacteria</taxon>
        <taxon>Bacillati</taxon>
        <taxon>Actinomycetota</taxon>
        <taxon>Actinomycetes</taxon>
        <taxon>Pseudonocardiales</taxon>
        <taxon>Pseudonocardiaceae</taxon>
        <taxon>Actinokineospora</taxon>
    </lineage>
</organism>
<comment type="subcellular location">
    <subcellularLocation>
        <location evidence="2">Cell membrane</location>
        <topology evidence="2">Multi-pass membrane protein</topology>
    </subcellularLocation>
</comment>
<gene>
    <name evidence="18" type="ORF">SAMN04487818_110221</name>
</gene>
<dbReference type="InterPro" id="IPR050351">
    <property type="entry name" value="BphY/WalK/GraS-like"/>
</dbReference>
<evidence type="ECO:0000256" key="9">
    <source>
        <dbReference type="ARBA" id="ARBA00022777"/>
    </source>
</evidence>
<sequence>MKVGTSLARTALFAVLYLVASVAGRLTVMDSTNLSMVWPAAGVAVVWFCVQRDVTTLWVDASVLAAVTIAVNMSTGASLGLAVVAVAANLIQAGVFVAVLARWNPDLWSPRSTVGPRDLWGLLGAAALATLSGVAVGPTALWFVTGHYSWMAAAVWLARNTAGILLVGALGLFVGRAVSAPGWVAAARARFARTSPWRVGEYLAVAAGSLAAYLVVFAVNHTLPLAFSLITLTVWAANRLPTTFVVVHNFAVGTIAVVSTLQGEGPFASVGSHAAKALIVQLFITLVAVVGLALALGRDERVALLRELAASQQEATSRAELMAAIIDSMGDGLTVVDADGRVTLRNPAATRLIGGRISPDDTVRDSEHYGLFHLDGTPIAAEDMPYARVLAGHDVHEMDILVRNDGVPGGRIISVNATTLPDGHGHGSAVVLFHDVTAERRHRDELATFAGVVAHDLLSPLTVVQCWTDAASQSLDAVPAHPALDRAQAGLGRVTRAATLMRGLISDLLAYTTARDAVVAPVAVDLTALVDDITATRIDTALATGAAVPEFYVEPLEPVHADLVLVRQLLDNLIGNAIKYTAPGITPRLHLAATRRGDTVRVTLTDNGIGIPTGQHDAIFDNFHRAHHTADYTGTGLGLAICKRIVERHGGTITATDNPAGGSRFTFTLPAVGTTRRPTDRAVLTAAQQ</sequence>
<dbReference type="Gene3D" id="3.30.450.20">
    <property type="entry name" value="PAS domain"/>
    <property type="match status" value="1"/>
</dbReference>
<dbReference type="Pfam" id="PF02518">
    <property type="entry name" value="HATPase_c"/>
    <property type="match status" value="1"/>
</dbReference>
<evidence type="ECO:0000256" key="11">
    <source>
        <dbReference type="ARBA" id="ARBA00022989"/>
    </source>
</evidence>
<keyword evidence="13 15" id="KW-0472">Membrane</keyword>
<evidence type="ECO:0000256" key="14">
    <source>
        <dbReference type="ARBA" id="ARBA00039401"/>
    </source>
</evidence>
<dbReference type="SUPFAM" id="SSF55785">
    <property type="entry name" value="PYP-like sensor domain (PAS domain)"/>
    <property type="match status" value="1"/>
</dbReference>
<evidence type="ECO:0000256" key="7">
    <source>
        <dbReference type="ARBA" id="ARBA00022692"/>
    </source>
</evidence>
<dbReference type="SMART" id="SM00091">
    <property type="entry name" value="PAS"/>
    <property type="match status" value="1"/>
</dbReference>
<feature type="transmembrane region" description="Helical" evidence="15">
    <location>
        <begin position="164"/>
        <end position="187"/>
    </location>
</feature>
<evidence type="ECO:0000256" key="13">
    <source>
        <dbReference type="ARBA" id="ARBA00023136"/>
    </source>
</evidence>
<dbReference type="PROSITE" id="PS50109">
    <property type="entry name" value="HIS_KIN"/>
    <property type="match status" value="1"/>
</dbReference>
<name>A0A1H9WHN6_9PSEU</name>
<keyword evidence="4" id="KW-1003">Cell membrane</keyword>
<keyword evidence="7 15" id="KW-0812">Transmembrane</keyword>
<evidence type="ECO:0000256" key="6">
    <source>
        <dbReference type="ARBA" id="ARBA00022679"/>
    </source>
</evidence>
<feature type="transmembrane region" description="Helical" evidence="15">
    <location>
        <begin position="79"/>
        <end position="101"/>
    </location>
</feature>
<evidence type="ECO:0000259" key="17">
    <source>
        <dbReference type="PROSITE" id="PS50112"/>
    </source>
</evidence>
<keyword evidence="6" id="KW-0808">Transferase</keyword>
<dbReference type="AlphaFoldDB" id="A0A1H9WHN6"/>